<evidence type="ECO:0000313" key="8">
    <source>
        <dbReference type="EMBL" id="GFE55380.1"/>
    </source>
</evidence>
<evidence type="ECO:0000256" key="2">
    <source>
        <dbReference type="ARBA" id="ARBA00022517"/>
    </source>
</evidence>
<dbReference type="Proteomes" id="UP001057455">
    <property type="component" value="Unassembled WGS sequence"/>
</dbReference>
<dbReference type="GO" id="GO:0032040">
    <property type="term" value="C:small-subunit processome"/>
    <property type="evidence" value="ECO:0007669"/>
    <property type="project" value="TreeGrafter"/>
</dbReference>
<dbReference type="OrthoDB" id="445326at2759"/>
<dbReference type="Pfam" id="PF04006">
    <property type="entry name" value="Mpp10"/>
    <property type="match status" value="1"/>
</dbReference>
<keyword evidence="4" id="KW-0539">Nucleus</keyword>
<dbReference type="InterPro" id="IPR012173">
    <property type="entry name" value="Mpp10"/>
</dbReference>
<gene>
    <name evidence="8" type="ORF">BaOVIS_027840</name>
</gene>
<dbReference type="PANTHER" id="PTHR17039:SF0">
    <property type="entry name" value="U3 SMALL NUCLEOLAR RIBONUCLEOPROTEIN PROTEIN MPP10"/>
    <property type="match status" value="1"/>
</dbReference>
<accession>A0A9W5WVS7</accession>
<organism evidence="8 9">
    <name type="scientific">Babesia ovis</name>
    <dbReference type="NCBI Taxonomy" id="5869"/>
    <lineage>
        <taxon>Eukaryota</taxon>
        <taxon>Sar</taxon>
        <taxon>Alveolata</taxon>
        <taxon>Apicomplexa</taxon>
        <taxon>Aconoidasida</taxon>
        <taxon>Piroplasmida</taxon>
        <taxon>Babesiidae</taxon>
        <taxon>Babesia</taxon>
    </lineage>
</organism>
<sequence length="666" mass="75963">MTAADSDAGDSTKCTVSADRLIQQPWTLWDKKPQCEALLKDKLLTYFKGVVLIKRRRTHIADEISKKRSRRTSAIRRAIAVAKTDAKKAYNSATSLGLEELWTYLESEIAGDIELLTERLKACLVAQPNRILKQKQGSKGVPTESLSYASGHYEEEDVVIHDQKTRHRSLSKSKGNDIAYHTSDKEDDNYGGDYSDLSSEKCLEGTDDEIYATDDEHDDELEAIEAGTGSYHKNEEEVVEMGKQKKVTNDPFFKMEEMEEFADRDFDDDGDFNYFESLGEESDTSTAAVDMMYDDFFKEPDEVEEEGEALHCSRNLEGLDEDEREMELLLQKVEDGAESDEDDSERDEADLVDFDHLPHVEEEEQKTEADENSDQISQLEKDLIAQKHWSLMGEATARKRPRNSLLDLDLELPQNFSFIHADNAGDVDGTPEDDNMGSEENKDVPIEIIIQQRIKAEVFDNVERKVALEDQLEAIEKLKRRRNKMDSDAVEIDFNKSKMGLGDVYAKRYQEMFMATDQLDSHKQKLTDDFGKLMFKLDSLCNYHMVPKRVSEAEKTKDVASITVEAPINVVTASRHTDGHDKMEGNRLTRNAKKRKFTNKLKALLKSGQATVEEINKIKQSMMERNRQRIQDARSIKATGQTKDQGLKEKRSNRRVNIAELMARGN</sequence>
<comment type="caution">
    <text evidence="8">The sequence shown here is derived from an EMBL/GenBank/DDBJ whole genome shotgun (WGS) entry which is preliminary data.</text>
</comment>
<comment type="similarity">
    <text evidence="6">Belongs to the MPP10 family.</text>
</comment>
<comment type="subcellular location">
    <subcellularLocation>
        <location evidence="1">Nucleus</location>
        <location evidence="1">Nucleolus</location>
    </subcellularLocation>
</comment>
<evidence type="ECO:0000256" key="6">
    <source>
        <dbReference type="ARBA" id="ARBA00029455"/>
    </source>
</evidence>
<proteinExistence type="inferred from homology"/>
<dbReference type="PANTHER" id="PTHR17039">
    <property type="entry name" value="U3 SMALL NUCLEOLAR RIBONUCLEOPROTEIN PROTEIN MPP10"/>
    <property type="match status" value="1"/>
</dbReference>
<dbReference type="GO" id="GO:0006364">
    <property type="term" value="P:rRNA processing"/>
    <property type="evidence" value="ECO:0007669"/>
    <property type="project" value="UniProtKB-KW"/>
</dbReference>
<dbReference type="GO" id="GO:0034457">
    <property type="term" value="C:Mpp10 complex"/>
    <property type="evidence" value="ECO:0007669"/>
    <property type="project" value="InterPro"/>
</dbReference>
<keyword evidence="3" id="KW-0698">rRNA processing</keyword>
<keyword evidence="5 8" id="KW-0687">Ribonucleoprotein</keyword>
<evidence type="ECO:0000256" key="7">
    <source>
        <dbReference type="SAM" id="MobiDB-lite"/>
    </source>
</evidence>
<reference evidence="8" key="1">
    <citation type="submission" date="2019-12" db="EMBL/GenBank/DDBJ databases">
        <title>Genome sequence of Babesia ovis.</title>
        <authorList>
            <person name="Yamagishi J."/>
            <person name="Sevinc F."/>
            <person name="Xuan X."/>
        </authorList>
    </citation>
    <scope>NUCLEOTIDE SEQUENCE</scope>
    <source>
        <strain evidence="8">Selcuk</strain>
    </source>
</reference>
<dbReference type="GO" id="GO:0005732">
    <property type="term" value="C:sno(s)RNA-containing ribonucleoprotein complex"/>
    <property type="evidence" value="ECO:0007669"/>
    <property type="project" value="InterPro"/>
</dbReference>
<keyword evidence="9" id="KW-1185">Reference proteome</keyword>
<evidence type="ECO:0000256" key="5">
    <source>
        <dbReference type="ARBA" id="ARBA00023274"/>
    </source>
</evidence>
<name>A0A9W5WVS7_BABOV</name>
<keyword evidence="2" id="KW-0690">Ribosome biogenesis</keyword>
<evidence type="ECO:0000256" key="1">
    <source>
        <dbReference type="ARBA" id="ARBA00004604"/>
    </source>
</evidence>
<evidence type="ECO:0000256" key="4">
    <source>
        <dbReference type="ARBA" id="ARBA00023242"/>
    </source>
</evidence>
<evidence type="ECO:0000313" key="9">
    <source>
        <dbReference type="Proteomes" id="UP001057455"/>
    </source>
</evidence>
<evidence type="ECO:0000256" key="3">
    <source>
        <dbReference type="ARBA" id="ARBA00022552"/>
    </source>
</evidence>
<feature type="region of interest" description="Disordered" evidence="7">
    <location>
        <begin position="162"/>
        <end position="192"/>
    </location>
</feature>
<feature type="region of interest" description="Disordered" evidence="7">
    <location>
        <begin position="332"/>
        <end position="356"/>
    </location>
</feature>
<dbReference type="EMBL" id="BLIY01000020">
    <property type="protein sequence ID" value="GFE55380.1"/>
    <property type="molecule type" value="Genomic_DNA"/>
</dbReference>
<protein>
    <submittedName>
        <fullName evidence="8">U3 small nucleolar ribonucleoprotein</fullName>
    </submittedName>
</protein>
<dbReference type="AlphaFoldDB" id="A0A9W5WVS7"/>
<feature type="compositionally biased region" description="Acidic residues" evidence="7">
    <location>
        <begin position="336"/>
        <end position="352"/>
    </location>
</feature>